<dbReference type="EMBL" id="JAGSOY010000013">
    <property type="protein sequence ID" value="MBU2711007.1"/>
    <property type="molecule type" value="Genomic_DNA"/>
</dbReference>
<protein>
    <submittedName>
        <fullName evidence="1">Uncharacterized protein</fullName>
    </submittedName>
</protein>
<dbReference type="Proteomes" id="UP000690515">
    <property type="component" value="Unassembled WGS sequence"/>
</dbReference>
<sequence>MLRMAKFLILTVVSILSFIIQPSTSIAENYLPAFSGMRMEYVNHGHTGEHVNISVAKERNGWYLFEGFPGLMGKKVWIRPSQDGKLYMWNDKTKEANVYVNFNVKVGTTNSHSGIMCSAGTVVKNFYKELTISSGTFFDVTEIHFFTGPRRCYDTGVENIFFAKDVGIIKWQDTTIGGPRYFELVQ</sequence>
<dbReference type="RefSeq" id="WP_215819170.1">
    <property type="nucleotide sequence ID" value="NZ_JAGSOY010000013.1"/>
</dbReference>
<accession>A0ABS5ZAC6</accession>
<organism evidence="1 2">
    <name type="scientific">Zooshikella harenae</name>
    <dbReference type="NCBI Taxonomy" id="2827238"/>
    <lineage>
        <taxon>Bacteria</taxon>
        <taxon>Pseudomonadati</taxon>
        <taxon>Pseudomonadota</taxon>
        <taxon>Gammaproteobacteria</taxon>
        <taxon>Oceanospirillales</taxon>
        <taxon>Zooshikellaceae</taxon>
        <taxon>Zooshikella</taxon>
    </lineage>
</organism>
<evidence type="ECO:0000313" key="1">
    <source>
        <dbReference type="EMBL" id="MBU2711007.1"/>
    </source>
</evidence>
<comment type="caution">
    <text evidence="1">The sequence shown here is derived from an EMBL/GenBank/DDBJ whole genome shotgun (WGS) entry which is preliminary data.</text>
</comment>
<reference evidence="1 2" key="1">
    <citation type="submission" date="2021-04" db="EMBL/GenBank/DDBJ databases">
        <authorList>
            <person name="Pira H."/>
            <person name="Risdian C."/>
            <person name="Wink J."/>
        </authorList>
    </citation>
    <scope>NUCLEOTIDE SEQUENCE [LARGE SCALE GENOMIC DNA]</scope>
    <source>
        <strain evidence="1 2">WH53</strain>
    </source>
</reference>
<keyword evidence="2" id="KW-1185">Reference proteome</keyword>
<gene>
    <name evidence="1" type="ORF">KCG35_08045</name>
</gene>
<evidence type="ECO:0000313" key="2">
    <source>
        <dbReference type="Proteomes" id="UP000690515"/>
    </source>
</evidence>
<proteinExistence type="predicted"/>
<name>A0ABS5ZAC6_9GAMM</name>